<gene>
    <name evidence="3" type="ORF">GCM10010406_47430</name>
</gene>
<dbReference type="Proteomes" id="UP001501358">
    <property type="component" value="Unassembled WGS sequence"/>
</dbReference>
<evidence type="ECO:0000313" key="3">
    <source>
        <dbReference type="EMBL" id="GAA2505216.1"/>
    </source>
</evidence>
<name>A0ABN3MN95_9ACTN</name>
<comment type="caution">
    <text evidence="3">The sequence shown here is derived from an EMBL/GenBank/DDBJ whole genome shotgun (WGS) entry which is preliminary data.</text>
</comment>
<keyword evidence="4" id="KW-1185">Reference proteome</keyword>
<evidence type="ECO:0000256" key="2">
    <source>
        <dbReference type="SAM" id="Phobius"/>
    </source>
</evidence>
<evidence type="ECO:0000313" key="4">
    <source>
        <dbReference type="Proteomes" id="UP001501358"/>
    </source>
</evidence>
<dbReference type="RefSeq" id="WP_344385341.1">
    <property type="nucleotide sequence ID" value="NZ_BAAATA010000037.1"/>
</dbReference>
<evidence type="ECO:0000256" key="1">
    <source>
        <dbReference type="SAM" id="MobiDB-lite"/>
    </source>
</evidence>
<feature type="region of interest" description="Disordered" evidence="1">
    <location>
        <begin position="582"/>
        <end position="608"/>
    </location>
</feature>
<keyword evidence="2" id="KW-0812">Transmembrane</keyword>
<keyword evidence="2" id="KW-1133">Transmembrane helix</keyword>
<feature type="region of interest" description="Disordered" evidence="1">
    <location>
        <begin position="1"/>
        <end position="23"/>
    </location>
</feature>
<feature type="compositionally biased region" description="Pro residues" evidence="1">
    <location>
        <begin position="1"/>
        <end position="13"/>
    </location>
</feature>
<proteinExistence type="predicted"/>
<accession>A0ABN3MN95</accession>
<reference evidence="3 4" key="1">
    <citation type="journal article" date="2019" name="Int. J. Syst. Evol. Microbiol.">
        <title>The Global Catalogue of Microorganisms (GCM) 10K type strain sequencing project: providing services to taxonomists for standard genome sequencing and annotation.</title>
        <authorList>
            <consortium name="The Broad Institute Genomics Platform"/>
            <consortium name="The Broad Institute Genome Sequencing Center for Infectious Disease"/>
            <person name="Wu L."/>
            <person name="Ma J."/>
        </authorList>
    </citation>
    <scope>NUCLEOTIDE SEQUENCE [LARGE SCALE GENOMIC DNA]</scope>
    <source>
        <strain evidence="3 4">JCM 6307</strain>
    </source>
</reference>
<feature type="transmembrane region" description="Helical" evidence="2">
    <location>
        <begin position="86"/>
        <end position="105"/>
    </location>
</feature>
<dbReference type="EMBL" id="BAAATA010000037">
    <property type="protein sequence ID" value="GAA2505216.1"/>
    <property type="molecule type" value="Genomic_DNA"/>
</dbReference>
<feature type="transmembrane region" description="Helical" evidence="2">
    <location>
        <begin position="117"/>
        <end position="139"/>
    </location>
</feature>
<protein>
    <submittedName>
        <fullName evidence="3">Uncharacterized protein</fullName>
    </submittedName>
</protein>
<feature type="transmembrane region" description="Helical" evidence="2">
    <location>
        <begin position="159"/>
        <end position="181"/>
    </location>
</feature>
<sequence>MNSTPPALPPQPRRPGTRRPGADAHRSEATRLLCLGAHLNAAFRRRVIEELLDHPERPVAPSLGVDVLPVLAHALRARAREVRTGLLLLALWPVFVLADRVGWQITLNTGTYWPSGLWLGMWSAYYAFVCLGLWAARALTAAPGTRRGPDGRRLRRARFWTLLARLNHVLYWVAALGWLPVHVVAGVPLPMWLPGFGGWEVPLLALPAVDTWFGDPLAEAPLLGAPEWLLAGPAPAALVPPAALLLCALWQRGQFLGILRYELSREAFPLLPRPMPDVGPAHRRTVAAINREQHSPLTSYDPFRPFAGAGRLHEPWSFAVELRRRKPGGTGERLTSRQVVDLIRPQLERLARESAATSRDRLKDLELQECVFLPAGGRRDADHSPDAVARQVAESVDEGAETRRYFLRVRVGAWDEQLVITVLVRVHTQGGMLVLEVVPHVLPPIREDFRTADEVLAAGTRTGGPRELLALLAGAPAAGAEAVLSALREAAAVPRRWLRPRGNPLPEGPLASVRELGSEPTVSLFQEMDASRYIKTVQDRIVNGVRTALKSQGYEIDDFDRQVVNVAAGGVFIGGSMSGGAIASGSGSKAEHAGARPARGRRRDHDEP</sequence>
<organism evidence="3 4">
    <name type="scientific">Streptomyces thermolineatus</name>
    <dbReference type="NCBI Taxonomy" id="44033"/>
    <lineage>
        <taxon>Bacteria</taxon>
        <taxon>Bacillati</taxon>
        <taxon>Actinomycetota</taxon>
        <taxon>Actinomycetes</taxon>
        <taxon>Kitasatosporales</taxon>
        <taxon>Streptomycetaceae</taxon>
        <taxon>Streptomyces</taxon>
    </lineage>
</organism>
<keyword evidence="2" id="KW-0472">Membrane</keyword>